<evidence type="ECO:0000313" key="10">
    <source>
        <dbReference type="EMBL" id="CAD7700295.1"/>
    </source>
</evidence>
<evidence type="ECO:0000313" key="11">
    <source>
        <dbReference type="Proteomes" id="UP000708148"/>
    </source>
</evidence>
<dbReference type="Pfam" id="PF26410">
    <property type="entry name" value="GH5_mannosidase"/>
    <property type="match status" value="1"/>
</dbReference>
<keyword evidence="8" id="KW-0326">Glycosidase</keyword>
<dbReference type="InterPro" id="IPR001547">
    <property type="entry name" value="Glyco_hydro_5"/>
</dbReference>
<comment type="caution">
    <text evidence="10">The sequence shown here is derived from an EMBL/GenBank/DDBJ whole genome shotgun (WGS) entry which is preliminary data.</text>
</comment>
<dbReference type="OrthoDB" id="406631at2759"/>
<dbReference type="AlphaFoldDB" id="A0A8S1IYX6"/>
<dbReference type="Proteomes" id="UP000708148">
    <property type="component" value="Unassembled WGS sequence"/>
</dbReference>
<dbReference type="PANTHER" id="PTHR31451:SF39">
    <property type="entry name" value="MANNAN ENDO-1,4-BETA-MANNOSIDASE 1"/>
    <property type="match status" value="1"/>
</dbReference>
<name>A0A8S1IYX6_9CHLO</name>
<comment type="catalytic activity">
    <reaction evidence="1">
        <text>Random hydrolysis of (1-&gt;4)-beta-D-mannosidic linkages in mannans, galactomannans and glucomannans.</text>
        <dbReference type="EC" id="3.2.1.78"/>
    </reaction>
</comment>
<comment type="similarity">
    <text evidence="3">Belongs to the glycosyl hydrolase 5 (cellulase A) family.</text>
</comment>
<organism evidence="10 11">
    <name type="scientific">Ostreobium quekettii</name>
    <dbReference type="NCBI Taxonomy" id="121088"/>
    <lineage>
        <taxon>Eukaryota</taxon>
        <taxon>Viridiplantae</taxon>
        <taxon>Chlorophyta</taxon>
        <taxon>core chlorophytes</taxon>
        <taxon>Ulvophyceae</taxon>
        <taxon>TCBD clade</taxon>
        <taxon>Bryopsidales</taxon>
        <taxon>Ostreobineae</taxon>
        <taxon>Ostreobiaceae</taxon>
        <taxon>Ostreobium</taxon>
    </lineage>
</organism>
<evidence type="ECO:0000259" key="9">
    <source>
        <dbReference type="Pfam" id="PF26410"/>
    </source>
</evidence>
<evidence type="ECO:0000256" key="5">
    <source>
        <dbReference type="ARBA" id="ARBA00022525"/>
    </source>
</evidence>
<evidence type="ECO:0000256" key="7">
    <source>
        <dbReference type="ARBA" id="ARBA00022801"/>
    </source>
</evidence>
<dbReference type="Gene3D" id="3.20.20.80">
    <property type="entry name" value="Glycosidases"/>
    <property type="match status" value="1"/>
</dbReference>
<keyword evidence="7" id="KW-0378">Hydrolase</keyword>
<dbReference type="GO" id="GO:0016985">
    <property type="term" value="F:mannan endo-1,4-beta-mannosidase activity"/>
    <property type="evidence" value="ECO:0007669"/>
    <property type="project" value="UniProtKB-EC"/>
</dbReference>
<comment type="subcellular location">
    <subcellularLocation>
        <location evidence="2">Secreted</location>
    </subcellularLocation>
</comment>
<dbReference type="EMBL" id="CAJHUC010001216">
    <property type="protein sequence ID" value="CAD7700295.1"/>
    <property type="molecule type" value="Genomic_DNA"/>
</dbReference>
<sequence>MQAAYWRASGEPVRQVTDLLDKCVEMGLTVVRMWAFFNEPTDDRDQRGTPKALEYQPGVYNEDFLWGLDYVISEAGKRDIKLLPVLTNYQKEYGGMRQYANWALRRTNLRSEDFYTSPDAIRMFENHVRKIVTRRNSITGVNY</sequence>
<gene>
    <name evidence="10" type="ORF">OSTQU699_LOCUS5655</name>
</gene>
<protein>
    <recommendedName>
        <fullName evidence="4">mannan endo-1,4-beta-mannosidase</fullName>
        <ecNumber evidence="4">3.2.1.78</ecNumber>
    </recommendedName>
</protein>
<dbReference type="PANTHER" id="PTHR31451">
    <property type="match status" value="1"/>
</dbReference>
<keyword evidence="5" id="KW-0964">Secreted</keyword>
<dbReference type="InterPro" id="IPR045053">
    <property type="entry name" value="MAN-like"/>
</dbReference>
<evidence type="ECO:0000256" key="8">
    <source>
        <dbReference type="ARBA" id="ARBA00023295"/>
    </source>
</evidence>
<accession>A0A8S1IYX6</accession>
<keyword evidence="6" id="KW-0732">Signal</keyword>
<proteinExistence type="inferred from homology"/>
<feature type="non-terminal residue" evidence="10">
    <location>
        <position position="1"/>
    </location>
</feature>
<dbReference type="InterPro" id="IPR017853">
    <property type="entry name" value="GH"/>
</dbReference>
<feature type="domain" description="Glycoside hydrolase family 5" evidence="9">
    <location>
        <begin position="15"/>
        <end position="143"/>
    </location>
</feature>
<dbReference type="EC" id="3.2.1.78" evidence="4"/>
<evidence type="ECO:0000256" key="6">
    <source>
        <dbReference type="ARBA" id="ARBA00022729"/>
    </source>
</evidence>
<dbReference type="SUPFAM" id="SSF51445">
    <property type="entry name" value="(Trans)glycosidases"/>
    <property type="match status" value="1"/>
</dbReference>
<evidence type="ECO:0000256" key="3">
    <source>
        <dbReference type="ARBA" id="ARBA00005641"/>
    </source>
</evidence>
<keyword evidence="11" id="KW-1185">Reference proteome</keyword>
<evidence type="ECO:0000256" key="1">
    <source>
        <dbReference type="ARBA" id="ARBA00001678"/>
    </source>
</evidence>
<evidence type="ECO:0000256" key="2">
    <source>
        <dbReference type="ARBA" id="ARBA00004613"/>
    </source>
</evidence>
<dbReference type="GO" id="GO:0005576">
    <property type="term" value="C:extracellular region"/>
    <property type="evidence" value="ECO:0007669"/>
    <property type="project" value="UniProtKB-SubCell"/>
</dbReference>
<evidence type="ECO:0000256" key="4">
    <source>
        <dbReference type="ARBA" id="ARBA00012706"/>
    </source>
</evidence>
<reference evidence="10" key="1">
    <citation type="submission" date="2020-12" db="EMBL/GenBank/DDBJ databases">
        <authorList>
            <person name="Iha C."/>
        </authorList>
    </citation>
    <scope>NUCLEOTIDE SEQUENCE</scope>
</reference>